<organism evidence="1 2">
    <name type="scientific">Dreissena polymorpha</name>
    <name type="common">Zebra mussel</name>
    <name type="synonym">Mytilus polymorpha</name>
    <dbReference type="NCBI Taxonomy" id="45954"/>
    <lineage>
        <taxon>Eukaryota</taxon>
        <taxon>Metazoa</taxon>
        <taxon>Spiralia</taxon>
        <taxon>Lophotrochozoa</taxon>
        <taxon>Mollusca</taxon>
        <taxon>Bivalvia</taxon>
        <taxon>Autobranchia</taxon>
        <taxon>Heteroconchia</taxon>
        <taxon>Euheterodonta</taxon>
        <taxon>Imparidentia</taxon>
        <taxon>Neoheterodontei</taxon>
        <taxon>Myida</taxon>
        <taxon>Dreissenoidea</taxon>
        <taxon>Dreissenidae</taxon>
        <taxon>Dreissena</taxon>
    </lineage>
</organism>
<evidence type="ECO:0000313" key="1">
    <source>
        <dbReference type="EMBL" id="KAH3864718.1"/>
    </source>
</evidence>
<proteinExistence type="predicted"/>
<reference evidence="1" key="2">
    <citation type="submission" date="2020-11" db="EMBL/GenBank/DDBJ databases">
        <authorList>
            <person name="McCartney M.A."/>
            <person name="Auch B."/>
            <person name="Kono T."/>
            <person name="Mallez S."/>
            <person name="Becker A."/>
            <person name="Gohl D.M."/>
            <person name="Silverstein K.A.T."/>
            <person name="Koren S."/>
            <person name="Bechman K.B."/>
            <person name="Herman A."/>
            <person name="Abrahante J.E."/>
            <person name="Garbe J."/>
        </authorList>
    </citation>
    <scope>NUCLEOTIDE SEQUENCE</scope>
    <source>
        <strain evidence="1">Duluth1</strain>
        <tissue evidence="1">Whole animal</tissue>
    </source>
</reference>
<dbReference type="Proteomes" id="UP000828390">
    <property type="component" value="Unassembled WGS sequence"/>
</dbReference>
<keyword evidence="2" id="KW-1185">Reference proteome</keyword>
<gene>
    <name evidence="1" type="ORF">DPMN_027744</name>
</gene>
<sequence length="81" mass="9176">MCVSFKVLVLIVEEEKVARTDGRDNHNIPTLFKKRGDNYQLKQEHRLAGADRSSIFLLKVKGPISILESQRRKGVGVERGV</sequence>
<comment type="caution">
    <text evidence="1">The sequence shown here is derived from an EMBL/GenBank/DDBJ whole genome shotgun (WGS) entry which is preliminary data.</text>
</comment>
<accession>A0A9D4REN0</accession>
<reference evidence="1" key="1">
    <citation type="journal article" date="2019" name="bioRxiv">
        <title>The Genome of the Zebra Mussel, Dreissena polymorpha: A Resource for Invasive Species Research.</title>
        <authorList>
            <person name="McCartney M.A."/>
            <person name="Auch B."/>
            <person name="Kono T."/>
            <person name="Mallez S."/>
            <person name="Zhang Y."/>
            <person name="Obille A."/>
            <person name="Becker A."/>
            <person name="Abrahante J.E."/>
            <person name="Garbe J."/>
            <person name="Badalamenti J.P."/>
            <person name="Herman A."/>
            <person name="Mangelson H."/>
            <person name="Liachko I."/>
            <person name="Sullivan S."/>
            <person name="Sone E.D."/>
            <person name="Koren S."/>
            <person name="Silverstein K.A.T."/>
            <person name="Beckman K.B."/>
            <person name="Gohl D.M."/>
        </authorList>
    </citation>
    <scope>NUCLEOTIDE SEQUENCE</scope>
    <source>
        <strain evidence="1">Duluth1</strain>
        <tissue evidence="1">Whole animal</tissue>
    </source>
</reference>
<dbReference type="EMBL" id="JAIWYP010000002">
    <property type="protein sequence ID" value="KAH3864718.1"/>
    <property type="molecule type" value="Genomic_DNA"/>
</dbReference>
<dbReference type="AlphaFoldDB" id="A0A9D4REN0"/>
<protein>
    <submittedName>
        <fullName evidence="1">Uncharacterized protein</fullName>
    </submittedName>
</protein>
<name>A0A9D4REN0_DREPO</name>
<evidence type="ECO:0000313" key="2">
    <source>
        <dbReference type="Proteomes" id="UP000828390"/>
    </source>
</evidence>